<gene>
    <name evidence="1" type="ORF">GCM10009720_25910</name>
</gene>
<organism evidence="1 2">
    <name type="scientific">Yaniella flava</name>
    <dbReference type="NCBI Taxonomy" id="287930"/>
    <lineage>
        <taxon>Bacteria</taxon>
        <taxon>Bacillati</taxon>
        <taxon>Actinomycetota</taxon>
        <taxon>Actinomycetes</taxon>
        <taxon>Micrococcales</taxon>
        <taxon>Micrococcaceae</taxon>
        <taxon>Yaniella</taxon>
    </lineage>
</organism>
<evidence type="ECO:0000313" key="2">
    <source>
        <dbReference type="Proteomes" id="UP001501461"/>
    </source>
</evidence>
<comment type="caution">
    <text evidence="1">The sequence shown here is derived from an EMBL/GenBank/DDBJ whole genome shotgun (WGS) entry which is preliminary data.</text>
</comment>
<sequence>MFALAGVIIDAGYLSSQLEQSAALWHYLRLSWLAACLGTLAGALGANFDSDEDIREATYSRRWHERRKMFNSYEQSADDD</sequence>
<evidence type="ECO:0000313" key="1">
    <source>
        <dbReference type="EMBL" id="GAA2043831.1"/>
    </source>
</evidence>
<dbReference type="RefSeq" id="WP_343959402.1">
    <property type="nucleotide sequence ID" value="NZ_BAAAMN010000050.1"/>
</dbReference>
<proteinExistence type="predicted"/>
<dbReference type="EMBL" id="BAAAMN010000050">
    <property type="protein sequence ID" value="GAA2043831.1"/>
    <property type="molecule type" value="Genomic_DNA"/>
</dbReference>
<protein>
    <submittedName>
        <fullName evidence="1">Uncharacterized protein</fullName>
    </submittedName>
</protein>
<dbReference type="Proteomes" id="UP001501461">
    <property type="component" value="Unassembled WGS sequence"/>
</dbReference>
<accession>A0ABP5GJA6</accession>
<keyword evidence="2" id="KW-1185">Reference proteome</keyword>
<name>A0ABP5GJA6_9MICC</name>
<reference evidence="2" key="1">
    <citation type="journal article" date="2019" name="Int. J. Syst. Evol. Microbiol.">
        <title>The Global Catalogue of Microorganisms (GCM) 10K type strain sequencing project: providing services to taxonomists for standard genome sequencing and annotation.</title>
        <authorList>
            <consortium name="The Broad Institute Genomics Platform"/>
            <consortium name="The Broad Institute Genome Sequencing Center for Infectious Disease"/>
            <person name="Wu L."/>
            <person name="Ma J."/>
        </authorList>
    </citation>
    <scope>NUCLEOTIDE SEQUENCE [LARGE SCALE GENOMIC DNA]</scope>
    <source>
        <strain evidence="2">JCM 13595</strain>
    </source>
</reference>